<evidence type="ECO:0000256" key="4">
    <source>
        <dbReference type="ARBA" id="ARBA00023136"/>
    </source>
</evidence>
<dbReference type="Pfam" id="PF07690">
    <property type="entry name" value="MFS_1"/>
    <property type="match status" value="1"/>
</dbReference>
<feature type="transmembrane region" description="Helical" evidence="5">
    <location>
        <begin position="479"/>
        <end position="497"/>
    </location>
</feature>
<dbReference type="Proteomes" id="UP000572635">
    <property type="component" value="Unassembled WGS sequence"/>
</dbReference>
<feature type="domain" description="Major facilitator superfamily (MFS) profile" evidence="6">
    <location>
        <begin position="23"/>
        <end position="502"/>
    </location>
</feature>
<feature type="transmembrane region" description="Helical" evidence="5">
    <location>
        <begin position="407"/>
        <end position="430"/>
    </location>
</feature>
<dbReference type="Gene3D" id="1.20.1250.20">
    <property type="entry name" value="MFS general substrate transporter like domains"/>
    <property type="match status" value="1"/>
</dbReference>
<evidence type="ECO:0000313" key="8">
    <source>
        <dbReference type="Proteomes" id="UP000572635"/>
    </source>
</evidence>
<proteinExistence type="predicted"/>
<reference evidence="7 8" key="1">
    <citation type="submission" date="2020-08" db="EMBL/GenBank/DDBJ databases">
        <title>Sequencing the genomes of 1000 actinobacteria strains.</title>
        <authorList>
            <person name="Klenk H.-P."/>
        </authorList>
    </citation>
    <scope>NUCLEOTIDE SEQUENCE [LARGE SCALE GENOMIC DNA]</scope>
    <source>
        <strain evidence="7 8">DSM 44551</strain>
    </source>
</reference>
<evidence type="ECO:0000256" key="1">
    <source>
        <dbReference type="ARBA" id="ARBA00004651"/>
    </source>
</evidence>
<dbReference type="InterPro" id="IPR011701">
    <property type="entry name" value="MFS"/>
</dbReference>
<feature type="transmembrane region" description="Helical" evidence="5">
    <location>
        <begin position="23"/>
        <end position="45"/>
    </location>
</feature>
<evidence type="ECO:0000313" key="7">
    <source>
        <dbReference type="EMBL" id="MBB5432485.1"/>
    </source>
</evidence>
<feature type="transmembrane region" description="Helical" evidence="5">
    <location>
        <begin position="241"/>
        <end position="260"/>
    </location>
</feature>
<feature type="transmembrane region" description="Helical" evidence="5">
    <location>
        <begin position="174"/>
        <end position="198"/>
    </location>
</feature>
<keyword evidence="8" id="KW-1185">Reference proteome</keyword>
<dbReference type="PRINTS" id="PR01036">
    <property type="entry name" value="TCRTETB"/>
</dbReference>
<gene>
    <name evidence="7" type="ORF">HDA36_002569</name>
</gene>
<feature type="transmembrane region" description="Helical" evidence="5">
    <location>
        <begin position="281"/>
        <end position="304"/>
    </location>
</feature>
<dbReference type="RefSeq" id="WP_184392048.1">
    <property type="nucleotide sequence ID" value="NZ_JACHDB010000001.1"/>
</dbReference>
<organism evidence="7 8">
    <name type="scientific">Nocardiopsis composta</name>
    <dbReference type="NCBI Taxonomy" id="157465"/>
    <lineage>
        <taxon>Bacteria</taxon>
        <taxon>Bacillati</taxon>
        <taxon>Actinomycetota</taxon>
        <taxon>Actinomycetes</taxon>
        <taxon>Streptosporangiales</taxon>
        <taxon>Nocardiopsidaceae</taxon>
        <taxon>Nocardiopsis</taxon>
    </lineage>
</organism>
<protein>
    <submittedName>
        <fullName evidence="7">MFS family permease</fullName>
    </submittedName>
</protein>
<evidence type="ECO:0000256" key="3">
    <source>
        <dbReference type="ARBA" id="ARBA00022989"/>
    </source>
</evidence>
<keyword evidence="2 5" id="KW-0812">Transmembrane</keyword>
<feature type="transmembrane region" description="Helical" evidence="5">
    <location>
        <begin position="88"/>
        <end position="107"/>
    </location>
</feature>
<feature type="transmembrane region" description="Helical" evidence="5">
    <location>
        <begin position="57"/>
        <end position="76"/>
    </location>
</feature>
<dbReference type="Gene3D" id="1.20.1720.10">
    <property type="entry name" value="Multidrug resistance protein D"/>
    <property type="match status" value="1"/>
</dbReference>
<dbReference type="GO" id="GO:0022857">
    <property type="term" value="F:transmembrane transporter activity"/>
    <property type="evidence" value="ECO:0007669"/>
    <property type="project" value="InterPro"/>
</dbReference>
<comment type="subcellular location">
    <subcellularLocation>
        <location evidence="1">Cell membrane</location>
        <topology evidence="1">Multi-pass membrane protein</topology>
    </subcellularLocation>
</comment>
<dbReference type="PANTHER" id="PTHR23501:SF197">
    <property type="entry name" value="COMD"/>
    <property type="match status" value="1"/>
</dbReference>
<dbReference type="InterPro" id="IPR036259">
    <property type="entry name" value="MFS_trans_sf"/>
</dbReference>
<evidence type="ECO:0000256" key="2">
    <source>
        <dbReference type="ARBA" id="ARBA00022692"/>
    </source>
</evidence>
<dbReference type="PROSITE" id="PS50850">
    <property type="entry name" value="MFS"/>
    <property type="match status" value="1"/>
</dbReference>
<feature type="transmembrane region" description="Helical" evidence="5">
    <location>
        <begin position="345"/>
        <end position="364"/>
    </location>
</feature>
<evidence type="ECO:0000259" key="6">
    <source>
        <dbReference type="PROSITE" id="PS50850"/>
    </source>
</evidence>
<feature type="transmembrane region" description="Helical" evidence="5">
    <location>
        <begin position="310"/>
        <end position="333"/>
    </location>
</feature>
<comment type="caution">
    <text evidence="7">The sequence shown here is derived from an EMBL/GenBank/DDBJ whole genome shotgun (WGS) entry which is preliminary data.</text>
</comment>
<sequence>MAGSRVPHRGAERAAEGVRVERALPGLLIAMLLGALDQTAMAPALPAVAGDLGGLDLMPAVITAYLVAATAVMPLYGRLGDRYGRVPLLHAAIVLFTLGALVCMAAPSMGWLIAGRIVQGMGGGGLMIGAQATLGEIVSPRERGRYLGAIGAAYAVAAVGGPLLGGLIVDALSWRWIFALYPPLGVLAAALVAATLRLPRPAPAAGRPPVDAAGTLALASAVVGLALLGGAPGWGSDLPGWFVPTAAALLVLGAAGWAAASRIAADPVLPPRLFGDRAIAASAAIAFLIGFTLFGTVGFTPAFLQIALEMPAAAAGMLVTALMAGVLVTTVLSGRLITRTGRYRGYPVAGTAVATMGLLLLSRLDAGSSPLLAAALLALLGLGIGLVMQVTVLVAQNSAAHADLGSATAAVTFLRQVGASAGVAVFGALLNLRFAALLPGPVAERAGGAAGLSPESLAALAPGDRAAVAAAFGDALPPLFGWAAPLMALAFLCSLAVPARPLRDTAHAGAAAPEAPGESR</sequence>
<feature type="transmembrane region" description="Helical" evidence="5">
    <location>
        <begin position="210"/>
        <end position="229"/>
    </location>
</feature>
<feature type="transmembrane region" description="Helical" evidence="5">
    <location>
        <begin position="113"/>
        <end position="134"/>
    </location>
</feature>
<accession>A0A7W8QLG7</accession>
<feature type="transmembrane region" description="Helical" evidence="5">
    <location>
        <begin position="146"/>
        <end position="168"/>
    </location>
</feature>
<dbReference type="GO" id="GO:0005886">
    <property type="term" value="C:plasma membrane"/>
    <property type="evidence" value="ECO:0007669"/>
    <property type="project" value="UniProtKB-SubCell"/>
</dbReference>
<dbReference type="SUPFAM" id="SSF103473">
    <property type="entry name" value="MFS general substrate transporter"/>
    <property type="match status" value="1"/>
</dbReference>
<dbReference type="EMBL" id="JACHDB010000001">
    <property type="protein sequence ID" value="MBB5432485.1"/>
    <property type="molecule type" value="Genomic_DNA"/>
</dbReference>
<name>A0A7W8QLG7_9ACTN</name>
<dbReference type="PANTHER" id="PTHR23501">
    <property type="entry name" value="MAJOR FACILITATOR SUPERFAMILY"/>
    <property type="match status" value="1"/>
</dbReference>
<dbReference type="AlphaFoldDB" id="A0A7W8QLG7"/>
<feature type="transmembrane region" description="Helical" evidence="5">
    <location>
        <begin position="370"/>
        <end position="395"/>
    </location>
</feature>
<evidence type="ECO:0000256" key="5">
    <source>
        <dbReference type="SAM" id="Phobius"/>
    </source>
</evidence>
<keyword evidence="4 5" id="KW-0472">Membrane</keyword>
<keyword evidence="3 5" id="KW-1133">Transmembrane helix</keyword>
<dbReference type="InterPro" id="IPR020846">
    <property type="entry name" value="MFS_dom"/>
</dbReference>